<accession>A0ACB7CH77</accession>
<evidence type="ECO:0000313" key="2">
    <source>
        <dbReference type="Proteomes" id="UP000768646"/>
    </source>
</evidence>
<protein>
    <submittedName>
        <fullName evidence="1">Uncharacterized protein</fullName>
    </submittedName>
</protein>
<dbReference type="EMBL" id="JABTEG010000001">
    <property type="protein sequence ID" value="KAG4306102.1"/>
    <property type="molecule type" value="Genomic_DNA"/>
</dbReference>
<evidence type="ECO:0000313" key="1">
    <source>
        <dbReference type="EMBL" id="KAG4306102.1"/>
    </source>
</evidence>
<dbReference type="Proteomes" id="UP000768646">
    <property type="component" value="Unassembled WGS sequence"/>
</dbReference>
<gene>
    <name evidence="1" type="ORF">PORY_000090</name>
</gene>
<comment type="caution">
    <text evidence="1">The sequence shown here is derived from an EMBL/GenBank/DDBJ whole genome shotgun (WGS) entry which is preliminary data.</text>
</comment>
<proteinExistence type="predicted"/>
<organism evidence="1 2">
    <name type="scientific">Pneumocystis oryctolagi</name>
    <dbReference type="NCBI Taxonomy" id="42067"/>
    <lineage>
        <taxon>Eukaryota</taxon>
        <taxon>Fungi</taxon>
        <taxon>Dikarya</taxon>
        <taxon>Ascomycota</taxon>
        <taxon>Taphrinomycotina</taxon>
        <taxon>Pneumocystomycetes</taxon>
        <taxon>Pneumocystaceae</taxon>
        <taxon>Pneumocystis</taxon>
    </lineage>
</organism>
<keyword evidence="2" id="KW-1185">Reference proteome</keyword>
<reference evidence="1 2" key="1">
    <citation type="journal article" date="2021" name="Commun. Biol.">
        <title>Genomic insights into the host specific adaptation of the Pneumocystis genus.</title>
        <authorList>
            <person name="Cisse O.H."/>
            <person name="Ma L."/>
            <person name="Dekker J.P."/>
            <person name="Khil P.P."/>
            <person name="Youn J.-H."/>
            <person name="Brenchley J.M."/>
            <person name="Blair R."/>
            <person name="Pahar B."/>
            <person name="Chabe M."/>
            <person name="Van Rompay K.K.A."/>
            <person name="Keesler R."/>
            <person name="Sukura A."/>
            <person name="Hirsch V."/>
            <person name="Kutty G."/>
            <person name="Liu Y."/>
            <person name="Peng L."/>
            <person name="Chen J."/>
            <person name="Song J."/>
            <person name="Weissenbacher-Lang C."/>
            <person name="Xu J."/>
            <person name="Upham N.S."/>
            <person name="Stajich J.E."/>
            <person name="Cuomo C.A."/>
            <person name="Cushion M.T."/>
            <person name="Kovacs J.A."/>
        </authorList>
    </citation>
    <scope>NUCLEOTIDE SEQUENCE [LARGE SCALE GENOMIC DNA]</scope>
    <source>
        <strain evidence="1 2">RABM</strain>
    </source>
</reference>
<sequence length="182" mass="21982">MHQEKSEFIKKKISSHKNYNGDFSYNGSEGKGSSRLKKKIRDLERLVKKGTIPADMQVNIEREIRSLRFDLKKVYELKKKHVLEEKYKMVRFFERKKAYRRLKYVQKQLIEARDENEKKRLQEIVHRCQVDFNYVVGFPAFKKYISLYKSPSETSSTMQERTMIWKDIEKKIKLKEGMNQCE</sequence>
<name>A0ACB7CH77_9ASCO</name>